<dbReference type="PANTHER" id="PTHR34612:SF2">
    <property type="entry name" value="GLYCOSIDE HYDROLASE 131 CATALYTIC N-TERMINAL DOMAIN-CONTAINING PROTEIN"/>
    <property type="match status" value="1"/>
</dbReference>
<proteinExistence type="predicted"/>
<sequence>MSSKIFVSFLAVAATGFAQQCPVTLDGRVPAGSTPATFATDASPFDSASTAAEKILHLDQIIKIPSVTPSLFDTNTIPFEVTLSDGSIFAPSATNVQTGFRRCEMILDGNTGTDDSTLGQKTMHFSLMKDTARPLNQSHEYQLFFLEDSSFSTNQVVLKTGTIAGVTGTDNLVMFGNVNTDVGTLFSTAFTEGVMHNFGVVMDFDANTTEILYSQDAAALTSVKAATANDISGQGQWHFGALKKPTGEGIKDVTKEGFQPSGINEGVIFAGIFEENSAGGCVSLSAAGAAGQVTVASNGTGAATNVTGAAAATATDKAKGNGGKAGGAKNVTKIAITCSG</sequence>
<keyword evidence="4" id="KW-1185">Reference proteome</keyword>
<organism evidence="3 4">
    <name type="scientific">Lachnellula suecica</name>
    <dbReference type="NCBI Taxonomy" id="602035"/>
    <lineage>
        <taxon>Eukaryota</taxon>
        <taxon>Fungi</taxon>
        <taxon>Dikarya</taxon>
        <taxon>Ascomycota</taxon>
        <taxon>Pezizomycotina</taxon>
        <taxon>Leotiomycetes</taxon>
        <taxon>Helotiales</taxon>
        <taxon>Lachnaceae</taxon>
        <taxon>Lachnellula</taxon>
    </lineage>
</organism>
<comment type="caution">
    <text evidence="3">The sequence shown here is derived from an EMBL/GenBank/DDBJ whole genome shotgun (WGS) entry which is preliminary data.</text>
</comment>
<evidence type="ECO:0000259" key="2">
    <source>
        <dbReference type="Pfam" id="PF18271"/>
    </source>
</evidence>
<dbReference type="Gene3D" id="2.60.120.1160">
    <property type="match status" value="1"/>
</dbReference>
<dbReference type="AlphaFoldDB" id="A0A8T9C4S0"/>
<evidence type="ECO:0000313" key="3">
    <source>
        <dbReference type="EMBL" id="TVY80675.1"/>
    </source>
</evidence>
<reference evidence="3 4" key="1">
    <citation type="submission" date="2018-05" db="EMBL/GenBank/DDBJ databases">
        <title>Genome sequencing and assembly of the regulated plant pathogen Lachnellula willkommii and related sister species for the development of diagnostic species identification markers.</title>
        <authorList>
            <person name="Giroux E."/>
            <person name="Bilodeau G."/>
        </authorList>
    </citation>
    <scope>NUCLEOTIDE SEQUENCE [LARGE SCALE GENOMIC DNA]</scope>
    <source>
        <strain evidence="3 4">CBS 268.59</strain>
    </source>
</reference>
<feature type="chain" id="PRO_5035802398" description="Glycoside hydrolase 131 catalytic N-terminal domain-containing protein" evidence="1">
    <location>
        <begin position="19"/>
        <end position="340"/>
    </location>
</feature>
<accession>A0A8T9C4S0</accession>
<dbReference type="InterPro" id="IPR041524">
    <property type="entry name" value="GH131_N"/>
</dbReference>
<dbReference type="OrthoDB" id="5283326at2759"/>
<evidence type="ECO:0000313" key="4">
    <source>
        <dbReference type="Proteomes" id="UP000469558"/>
    </source>
</evidence>
<dbReference type="Proteomes" id="UP000469558">
    <property type="component" value="Unassembled WGS sequence"/>
</dbReference>
<protein>
    <recommendedName>
        <fullName evidence="2">Glycoside hydrolase 131 catalytic N-terminal domain-containing protein</fullName>
    </recommendedName>
</protein>
<dbReference type="PANTHER" id="PTHR34612">
    <property type="entry name" value="GH131_N DOMAIN-CONTAINING PROTEIN"/>
    <property type="match status" value="1"/>
</dbReference>
<feature type="domain" description="Glycoside hydrolase 131 catalytic N-terminal" evidence="2">
    <location>
        <begin position="23"/>
        <end position="280"/>
    </location>
</feature>
<keyword evidence="1" id="KW-0732">Signal</keyword>
<dbReference type="Pfam" id="PF18271">
    <property type="entry name" value="GH131_N"/>
    <property type="match status" value="1"/>
</dbReference>
<dbReference type="EMBL" id="QGMK01000633">
    <property type="protein sequence ID" value="TVY80675.1"/>
    <property type="molecule type" value="Genomic_DNA"/>
</dbReference>
<name>A0A8T9C4S0_9HELO</name>
<feature type="signal peptide" evidence="1">
    <location>
        <begin position="1"/>
        <end position="18"/>
    </location>
</feature>
<gene>
    <name evidence="3" type="ORF">LSUE1_G003533</name>
</gene>
<evidence type="ECO:0000256" key="1">
    <source>
        <dbReference type="SAM" id="SignalP"/>
    </source>
</evidence>